<evidence type="ECO:0000313" key="3">
    <source>
        <dbReference type="EMBL" id="KAE8961662.1"/>
    </source>
</evidence>
<reference evidence="3 4" key="1">
    <citation type="submission" date="2018-09" db="EMBL/GenBank/DDBJ databases">
        <title>Genomic investigation of the strawberry pathogen Phytophthora fragariae indicates pathogenicity is determined by transcriptional variation in three key races.</title>
        <authorList>
            <person name="Adams T.M."/>
            <person name="Armitage A.D."/>
            <person name="Sobczyk M.K."/>
            <person name="Bates H.J."/>
            <person name="Dunwell J.M."/>
            <person name="Nellist C.F."/>
            <person name="Harrison R.J."/>
        </authorList>
    </citation>
    <scope>NUCLEOTIDE SEQUENCE [LARGE SCALE GENOMIC DNA]</scope>
    <source>
        <strain evidence="3 4">SCRP324</strain>
    </source>
</reference>
<feature type="compositionally biased region" description="Pro residues" evidence="1">
    <location>
        <begin position="280"/>
        <end position="296"/>
    </location>
</feature>
<feature type="region of interest" description="Disordered" evidence="1">
    <location>
        <begin position="196"/>
        <end position="218"/>
    </location>
</feature>
<dbReference type="EMBL" id="QXFU01006222">
    <property type="protein sequence ID" value="KAE8961662.1"/>
    <property type="molecule type" value="Genomic_DNA"/>
</dbReference>
<gene>
    <name evidence="3" type="ORF">PR002_g29831</name>
</gene>
<feature type="domain" description="Retrovirus-related Pol polyprotein from transposon TNT 1-94-like beta-barrel" evidence="2">
    <location>
        <begin position="346"/>
        <end position="430"/>
    </location>
</feature>
<feature type="compositionally biased region" description="Basic and acidic residues" evidence="1">
    <location>
        <begin position="298"/>
        <end position="325"/>
    </location>
</feature>
<sequence>MATEKDKARKQRQKKAPSSLVTYVSQTDSGAATRSQFAGLSLCGGQGTSDTDGQTSGTTPIYQDQPPSPTYSPTSTAESDDEDDHPATGNVPSTPQQLQLQPTVPERQVQHVAAPAVQPPPAVQPAQPAVQPTPPAVQQAPPATQLAAPAAVQSQWEGTRLLGPPPSWESLFYYVGQGLMVNAQQRALQEPARTSFAPQGLSPYEMGKAEATPRHATLDEEDRRRLCVDGVARRHATLDVEGHRNEEEDAVDRHHHSMADRRLEEVLDPPPRQQQLSRCGPPPQQRNDGPPPGRGPPPRRDDYRGRGLSPRRREQSPRRFDDRGPRQVNAVAQGRDMQADPNTVEWILDSGSQANVCGDLSLFTTLREDKTNKLDFANGTSEHASICGSVLLQITNLATGEFEDRLLDDVVYVPSAKVNIISLGYLQTTGKFKLTCSPDQQTAWLSKPGTTLKFVMTANIYRLRVKKVTDVMVMAAVKGKMDSKKSMELLHQRFGHMGMSTVKLLANKLDVAMRGFLCGSPSLWRLS</sequence>
<proteinExistence type="predicted"/>
<accession>A0A6A3GXS9</accession>
<evidence type="ECO:0000256" key="1">
    <source>
        <dbReference type="SAM" id="MobiDB-lite"/>
    </source>
</evidence>
<feature type="compositionally biased region" description="Basic and acidic residues" evidence="1">
    <location>
        <begin position="207"/>
        <end position="218"/>
    </location>
</feature>
<dbReference type="OrthoDB" id="10427122at2759"/>
<organism evidence="3 4">
    <name type="scientific">Phytophthora rubi</name>
    <dbReference type="NCBI Taxonomy" id="129364"/>
    <lineage>
        <taxon>Eukaryota</taxon>
        <taxon>Sar</taxon>
        <taxon>Stramenopiles</taxon>
        <taxon>Oomycota</taxon>
        <taxon>Peronosporomycetes</taxon>
        <taxon>Peronosporales</taxon>
        <taxon>Peronosporaceae</taxon>
        <taxon>Phytophthora</taxon>
    </lineage>
</organism>
<feature type="compositionally biased region" description="Low complexity" evidence="1">
    <location>
        <begin position="48"/>
        <end position="59"/>
    </location>
</feature>
<evidence type="ECO:0000259" key="2">
    <source>
        <dbReference type="Pfam" id="PF22936"/>
    </source>
</evidence>
<comment type="caution">
    <text evidence="3">The sequence shown here is derived from an EMBL/GenBank/DDBJ whole genome shotgun (WGS) entry which is preliminary data.</text>
</comment>
<protein>
    <recommendedName>
        <fullName evidence="2">Retrovirus-related Pol polyprotein from transposon TNT 1-94-like beta-barrel domain-containing protein</fullName>
    </recommendedName>
</protein>
<feature type="region of interest" description="Disordered" evidence="1">
    <location>
        <begin position="238"/>
        <end position="337"/>
    </location>
</feature>
<feature type="compositionally biased region" description="Polar residues" evidence="1">
    <location>
        <begin position="19"/>
        <end position="38"/>
    </location>
</feature>
<dbReference type="Pfam" id="PF22936">
    <property type="entry name" value="Pol_BBD"/>
    <property type="match status" value="1"/>
</dbReference>
<evidence type="ECO:0000313" key="4">
    <source>
        <dbReference type="Proteomes" id="UP000435112"/>
    </source>
</evidence>
<feature type="compositionally biased region" description="Low complexity" evidence="1">
    <location>
        <begin position="91"/>
        <end position="116"/>
    </location>
</feature>
<name>A0A6A3GXS9_9STRA</name>
<dbReference type="Proteomes" id="UP000435112">
    <property type="component" value="Unassembled WGS sequence"/>
</dbReference>
<dbReference type="InterPro" id="IPR054722">
    <property type="entry name" value="PolX-like_BBD"/>
</dbReference>
<feature type="compositionally biased region" description="Low complexity" evidence="1">
    <location>
        <begin position="124"/>
        <end position="146"/>
    </location>
</feature>
<feature type="region of interest" description="Disordered" evidence="1">
    <location>
        <begin position="1"/>
        <end position="146"/>
    </location>
</feature>
<dbReference type="AlphaFoldDB" id="A0A6A3GXS9"/>